<dbReference type="Pfam" id="PF22688">
    <property type="entry name" value="Hda_lid"/>
    <property type="match status" value="1"/>
</dbReference>
<keyword evidence="2 8" id="KW-0963">Cytoplasm</keyword>
<sequence length="437" mass="50085">MSQTIWQRCIEHLERELPAEDINTWIRPLQAVSDRSQTRLLAPNAYVRDHISLHYLERIRDIFEHLGESRESAVVEIGLPGRKAEEPARGARQRPVVKSNLDTRYRFENFVRGKSNELGYAAAQQVAKKPGSAAYNPLLLYGGTGLGKTHLLHAAGNLIREQNSDAKVLYLHSERFVSEMIQSLRQGSIDDFKNHYRSADALLIDDIQFFAGKERTQEEFFHTFNALLESKQQIILTCDRYPKEVQGLENRLRSRFGWGLTVAIEPPDFETRAAILLNKAQERGIQLDETIAALIAKRMRSNVRDLEGALNTLIANSRFTGRQITESFTREVLRDLLTVHERLITIENIQKTVSEYYKLRVTDMLSKRRTRAIARPRQMAMALSKELTEHSLPEIGEAFGGRDHTTVLHACRKIEELCDTDGRIREDKARLLRTLTT</sequence>
<dbReference type="EMBL" id="VYXP01000005">
    <property type="protein sequence ID" value="KAA9131491.1"/>
    <property type="molecule type" value="Genomic_DNA"/>
</dbReference>
<accession>A0A5N0T9P5</accession>
<evidence type="ECO:0000256" key="7">
    <source>
        <dbReference type="ARBA" id="ARBA00023125"/>
    </source>
</evidence>
<comment type="similarity">
    <text evidence="1 8 11">Belongs to the DnaA family.</text>
</comment>
<dbReference type="InterPro" id="IPR018312">
    <property type="entry name" value="Chromosome_initiator_DnaA_CS"/>
</dbReference>
<dbReference type="SMART" id="SM00760">
    <property type="entry name" value="Bac_DnaA_C"/>
    <property type="match status" value="1"/>
</dbReference>
<evidence type="ECO:0000256" key="9">
    <source>
        <dbReference type="NCBIfam" id="TIGR00362"/>
    </source>
</evidence>
<dbReference type="GO" id="GO:0003688">
    <property type="term" value="F:DNA replication origin binding"/>
    <property type="evidence" value="ECO:0007669"/>
    <property type="project" value="UniProtKB-UniRule"/>
</dbReference>
<feature type="binding site" evidence="8">
    <location>
        <position position="145"/>
    </location>
    <ligand>
        <name>ATP</name>
        <dbReference type="ChEBI" id="CHEBI:30616"/>
    </ligand>
</feature>
<dbReference type="GO" id="GO:0005886">
    <property type="term" value="C:plasma membrane"/>
    <property type="evidence" value="ECO:0007669"/>
    <property type="project" value="TreeGrafter"/>
</dbReference>
<dbReference type="Gene3D" id="1.10.8.60">
    <property type="match status" value="1"/>
</dbReference>
<dbReference type="Gene3D" id="1.10.1750.10">
    <property type="match status" value="1"/>
</dbReference>
<protein>
    <recommendedName>
        <fullName evidence="8 9">Chromosomal replication initiator protein DnaA</fullName>
    </recommendedName>
</protein>
<reference evidence="14 15" key="1">
    <citation type="submission" date="2019-09" db="EMBL/GenBank/DDBJ databases">
        <title>Wenzhouxiangella sp. Genome sequencing and assembly.</title>
        <authorList>
            <person name="Zhang R."/>
        </authorList>
    </citation>
    <scope>NUCLEOTIDE SEQUENCE [LARGE SCALE GENOMIC DNA]</scope>
    <source>
        <strain evidence="14 15">W260</strain>
    </source>
</reference>
<dbReference type="GO" id="GO:0005524">
    <property type="term" value="F:ATP binding"/>
    <property type="evidence" value="ECO:0007669"/>
    <property type="project" value="UniProtKB-UniRule"/>
</dbReference>
<dbReference type="GO" id="GO:0006270">
    <property type="term" value="P:DNA replication initiation"/>
    <property type="evidence" value="ECO:0007669"/>
    <property type="project" value="UniProtKB-UniRule"/>
</dbReference>
<dbReference type="SMART" id="SM00382">
    <property type="entry name" value="AAA"/>
    <property type="match status" value="1"/>
</dbReference>
<evidence type="ECO:0000256" key="3">
    <source>
        <dbReference type="ARBA" id="ARBA00022705"/>
    </source>
</evidence>
<evidence type="ECO:0000256" key="1">
    <source>
        <dbReference type="ARBA" id="ARBA00006583"/>
    </source>
</evidence>
<feature type="binding site" evidence="8">
    <location>
        <position position="149"/>
    </location>
    <ligand>
        <name>ATP</name>
        <dbReference type="ChEBI" id="CHEBI:30616"/>
    </ligand>
</feature>
<feature type="region of interest" description="Domain IV, binds dsDNA" evidence="8">
    <location>
        <begin position="318"/>
        <end position="437"/>
    </location>
</feature>
<dbReference type="GO" id="GO:0005737">
    <property type="term" value="C:cytoplasm"/>
    <property type="evidence" value="ECO:0007669"/>
    <property type="project" value="UniProtKB-SubCell"/>
</dbReference>
<evidence type="ECO:0000256" key="10">
    <source>
        <dbReference type="RuleBase" id="RU000577"/>
    </source>
</evidence>
<feature type="binding site" evidence="8">
    <location>
        <position position="147"/>
    </location>
    <ligand>
        <name>ATP</name>
        <dbReference type="ChEBI" id="CHEBI:30616"/>
    </ligand>
</feature>
<evidence type="ECO:0000256" key="5">
    <source>
        <dbReference type="ARBA" id="ARBA00022840"/>
    </source>
</evidence>
<evidence type="ECO:0000313" key="15">
    <source>
        <dbReference type="Proteomes" id="UP000325372"/>
    </source>
</evidence>
<dbReference type="NCBIfam" id="TIGR00362">
    <property type="entry name" value="DnaA"/>
    <property type="match status" value="1"/>
</dbReference>
<dbReference type="InterPro" id="IPR024633">
    <property type="entry name" value="DnaA_N_dom"/>
</dbReference>
<organism evidence="14 15">
    <name type="scientific">Marinihelvus fidelis</name>
    <dbReference type="NCBI Taxonomy" id="2613842"/>
    <lineage>
        <taxon>Bacteria</taxon>
        <taxon>Pseudomonadati</taxon>
        <taxon>Pseudomonadota</taxon>
        <taxon>Gammaproteobacteria</taxon>
        <taxon>Chromatiales</taxon>
        <taxon>Wenzhouxiangellaceae</taxon>
        <taxon>Marinihelvus</taxon>
    </lineage>
</organism>
<dbReference type="PANTHER" id="PTHR30050">
    <property type="entry name" value="CHROMOSOMAL REPLICATION INITIATOR PROTEIN DNAA"/>
    <property type="match status" value="1"/>
</dbReference>
<comment type="caution">
    <text evidence="14">The sequence shown here is derived from an EMBL/GenBank/DDBJ whole genome shotgun (WGS) entry which is preliminary data.</text>
</comment>
<dbReference type="PROSITE" id="PS01008">
    <property type="entry name" value="DNAA"/>
    <property type="match status" value="1"/>
</dbReference>
<evidence type="ECO:0000313" key="14">
    <source>
        <dbReference type="EMBL" id="KAA9131491.1"/>
    </source>
</evidence>
<dbReference type="Gene3D" id="3.40.50.300">
    <property type="entry name" value="P-loop containing nucleotide triphosphate hydrolases"/>
    <property type="match status" value="1"/>
</dbReference>
<dbReference type="Gene3D" id="3.30.300.180">
    <property type="match status" value="1"/>
</dbReference>
<evidence type="ECO:0000259" key="13">
    <source>
        <dbReference type="SMART" id="SM00760"/>
    </source>
</evidence>
<dbReference type="FunFam" id="1.10.8.60:FF:000003">
    <property type="entry name" value="Chromosomal replication initiator protein DnaA"/>
    <property type="match status" value="1"/>
</dbReference>
<dbReference type="Proteomes" id="UP000325372">
    <property type="component" value="Unassembled WGS sequence"/>
</dbReference>
<dbReference type="InterPro" id="IPR013317">
    <property type="entry name" value="DnaA_dom"/>
</dbReference>
<dbReference type="InterPro" id="IPR055199">
    <property type="entry name" value="Hda_lid"/>
</dbReference>
<dbReference type="PANTHER" id="PTHR30050:SF2">
    <property type="entry name" value="CHROMOSOMAL REPLICATION INITIATOR PROTEIN DNAA"/>
    <property type="match status" value="1"/>
</dbReference>
<evidence type="ECO:0000256" key="11">
    <source>
        <dbReference type="RuleBase" id="RU004227"/>
    </source>
</evidence>
<evidence type="ECO:0000256" key="6">
    <source>
        <dbReference type="ARBA" id="ARBA00023121"/>
    </source>
</evidence>
<feature type="binding site" evidence="8">
    <location>
        <position position="148"/>
    </location>
    <ligand>
        <name>ATP</name>
        <dbReference type="ChEBI" id="CHEBI:30616"/>
    </ligand>
</feature>
<dbReference type="InterPro" id="IPR010921">
    <property type="entry name" value="Trp_repressor/repl_initiator"/>
</dbReference>
<keyword evidence="7 8" id="KW-0238">DNA-binding</keyword>
<feature type="domain" description="Chromosomal replication initiator DnaA C-terminal" evidence="13">
    <location>
        <begin position="345"/>
        <end position="414"/>
    </location>
</feature>
<comment type="caution">
    <text evidence="8">Lacks conserved residue(s) required for the propagation of feature annotation.</text>
</comment>
<comment type="domain">
    <text evidence="8">Domain I is involved in oligomerization and binding regulators, domain II is flexibile and of varying length in different bacteria, domain III forms the AAA+ region, while domain IV binds dsDNA.</text>
</comment>
<dbReference type="Pfam" id="PF11638">
    <property type="entry name" value="DnaA_N"/>
    <property type="match status" value="1"/>
</dbReference>
<dbReference type="SUPFAM" id="SSF48295">
    <property type="entry name" value="TrpR-like"/>
    <property type="match status" value="1"/>
</dbReference>
<comment type="subunit">
    <text evidence="8">Oligomerizes as a right-handed, spiral filament on DNA at oriC.</text>
</comment>
<comment type="function">
    <text evidence="8 10">Plays an essential role in the initiation and regulation of chromosomal replication. ATP-DnaA binds to the origin of replication (oriC) to initiate formation of the DNA replication initiation complex once per cell cycle. Binds the DnaA box (a 9 base pair repeat at the origin) and separates the double-stranded (ds)DNA. Forms a right-handed helical filament on oriC DNA; dsDNA binds to the exterior of the filament while single-stranded (ss)DNA is stabiized in the filament's interior. The ATP-DnaA-oriC complex binds and stabilizes one strand of the AT-rich DNA unwinding element (DUE), permitting loading of DNA polymerase. After initiation quickly degrades to an ADP-DnaA complex that is not apt for DNA replication. Binds acidic phospholipids.</text>
</comment>
<proteinExistence type="inferred from homology"/>
<feature type="domain" description="AAA+ ATPase" evidence="12">
    <location>
        <begin position="134"/>
        <end position="265"/>
    </location>
</feature>
<keyword evidence="6 8" id="KW-0446">Lipid-binding</keyword>
<name>A0A5N0T9P5_9GAMM</name>
<dbReference type="Pfam" id="PF00308">
    <property type="entry name" value="Bac_DnaA"/>
    <property type="match status" value="1"/>
</dbReference>
<dbReference type="CDD" id="cd06571">
    <property type="entry name" value="Bac_DnaA_C"/>
    <property type="match status" value="1"/>
</dbReference>
<dbReference type="SUPFAM" id="SSF52540">
    <property type="entry name" value="P-loop containing nucleoside triphosphate hydrolases"/>
    <property type="match status" value="1"/>
</dbReference>
<feature type="region of interest" description="Domain I, interacts with DnaA modulators" evidence="8">
    <location>
        <begin position="1"/>
        <end position="87"/>
    </location>
</feature>
<gene>
    <name evidence="8 14" type="primary">dnaA</name>
    <name evidence="14" type="ORF">F3N42_09240</name>
</gene>
<keyword evidence="3 8" id="KW-0235">DNA replication</keyword>
<dbReference type="HAMAP" id="MF_00377">
    <property type="entry name" value="DnaA_bact"/>
    <property type="match status" value="1"/>
</dbReference>
<dbReference type="InterPro" id="IPR013159">
    <property type="entry name" value="DnaA_C"/>
</dbReference>
<dbReference type="InterPro" id="IPR020591">
    <property type="entry name" value="Chromosome_initiator_DnaA-like"/>
</dbReference>
<evidence type="ECO:0000256" key="2">
    <source>
        <dbReference type="ARBA" id="ARBA00022490"/>
    </source>
</evidence>
<keyword evidence="5 8" id="KW-0067">ATP-binding</keyword>
<dbReference type="RefSeq" id="WP_150864141.1">
    <property type="nucleotide sequence ID" value="NZ_VYXP01000005.1"/>
</dbReference>
<dbReference type="GO" id="GO:0008289">
    <property type="term" value="F:lipid binding"/>
    <property type="evidence" value="ECO:0007669"/>
    <property type="project" value="UniProtKB-KW"/>
</dbReference>
<dbReference type="AlphaFoldDB" id="A0A5N0T9P5"/>
<dbReference type="PRINTS" id="PR00051">
    <property type="entry name" value="DNAA"/>
</dbReference>
<dbReference type="GO" id="GO:0006275">
    <property type="term" value="P:regulation of DNA replication"/>
    <property type="evidence" value="ECO:0007669"/>
    <property type="project" value="UniProtKB-UniRule"/>
</dbReference>
<dbReference type="FunFam" id="3.40.50.300:FF:000103">
    <property type="entry name" value="Chromosomal replication initiator protein DnaA"/>
    <property type="match status" value="1"/>
</dbReference>
<dbReference type="InterPro" id="IPR001957">
    <property type="entry name" value="Chromosome_initiator_DnaA"/>
</dbReference>
<evidence type="ECO:0000256" key="8">
    <source>
        <dbReference type="HAMAP-Rule" id="MF_00377"/>
    </source>
</evidence>
<evidence type="ECO:0000256" key="4">
    <source>
        <dbReference type="ARBA" id="ARBA00022741"/>
    </source>
</evidence>
<evidence type="ECO:0000259" key="12">
    <source>
        <dbReference type="SMART" id="SM00382"/>
    </source>
</evidence>
<dbReference type="InterPro" id="IPR003593">
    <property type="entry name" value="AAA+_ATPase"/>
</dbReference>
<dbReference type="Pfam" id="PF08299">
    <property type="entry name" value="Bac_DnaA_C"/>
    <property type="match status" value="1"/>
</dbReference>
<keyword evidence="15" id="KW-1185">Reference proteome</keyword>
<comment type="subcellular location">
    <subcellularLocation>
        <location evidence="8">Cytoplasm</location>
    </subcellularLocation>
</comment>
<dbReference type="InterPro" id="IPR038454">
    <property type="entry name" value="DnaA_N_sf"/>
</dbReference>
<keyword evidence="4 8" id="KW-0547">Nucleotide-binding</keyword>
<dbReference type="InterPro" id="IPR027417">
    <property type="entry name" value="P-loop_NTPase"/>
</dbReference>